<name>G7GQK7_9ACTN</name>
<comment type="caution">
    <text evidence="1">The sequence shown here is derived from an EMBL/GenBank/DDBJ whole genome shotgun (WGS) entry which is preliminary data.</text>
</comment>
<dbReference type="SUPFAM" id="SSF50998">
    <property type="entry name" value="Quinoprotein alcohol dehydrogenase-like"/>
    <property type="match status" value="1"/>
</dbReference>
<dbReference type="AlphaFoldDB" id="G7GQK7"/>
<protein>
    <recommendedName>
        <fullName evidence="3">Pyrrolo-quinoline quinone</fullName>
    </recommendedName>
</protein>
<gene>
    <name evidence="1" type="ORF">GOAMR_45_00810</name>
</gene>
<organism evidence="1 2">
    <name type="scientific">Gordonia amarae NBRC 15530</name>
    <dbReference type="NCBI Taxonomy" id="1075090"/>
    <lineage>
        <taxon>Bacteria</taxon>
        <taxon>Bacillati</taxon>
        <taxon>Actinomycetota</taxon>
        <taxon>Actinomycetes</taxon>
        <taxon>Mycobacteriales</taxon>
        <taxon>Gordoniaceae</taxon>
        <taxon>Gordonia</taxon>
    </lineage>
</organism>
<evidence type="ECO:0008006" key="3">
    <source>
        <dbReference type="Google" id="ProtNLM"/>
    </source>
</evidence>
<dbReference type="RefSeq" id="WP_005187831.1">
    <property type="nucleotide sequence ID" value="NZ_BAED01000045.1"/>
</dbReference>
<proteinExistence type="predicted"/>
<evidence type="ECO:0000313" key="1">
    <source>
        <dbReference type="EMBL" id="GAB05882.1"/>
    </source>
</evidence>
<dbReference type="eggNOG" id="COG1520">
    <property type="taxonomic scope" value="Bacteria"/>
</dbReference>
<dbReference type="EMBL" id="BAED01000045">
    <property type="protein sequence ID" value="GAB05882.1"/>
    <property type="molecule type" value="Genomic_DNA"/>
</dbReference>
<dbReference type="Gene3D" id="2.130.10.10">
    <property type="entry name" value="YVTN repeat-like/Quinoprotein amine dehydrogenase"/>
    <property type="match status" value="1"/>
</dbReference>
<dbReference type="Proteomes" id="UP000006023">
    <property type="component" value="Unassembled WGS sequence"/>
</dbReference>
<reference evidence="1 2" key="1">
    <citation type="submission" date="2011-11" db="EMBL/GenBank/DDBJ databases">
        <title>Whole genome shotgun sequence of Gordonia amarae NBRC 15530.</title>
        <authorList>
            <person name="Takarada H."/>
            <person name="Hosoyama A."/>
            <person name="Tsuchikane K."/>
            <person name="Katsumata H."/>
            <person name="Yamazaki S."/>
            <person name="Fujita N."/>
        </authorList>
    </citation>
    <scope>NUCLEOTIDE SEQUENCE [LARGE SCALE GENOMIC DNA]</scope>
    <source>
        <strain evidence="1 2">NBRC 15530</strain>
    </source>
</reference>
<accession>G7GQK7</accession>
<dbReference type="InterPro" id="IPR015943">
    <property type="entry name" value="WD40/YVTN_repeat-like_dom_sf"/>
</dbReference>
<dbReference type="OrthoDB" id="4803588at2"/>
<dbReference type="InterPro" id="IPR011047">
    <property type="entry name" value="Quinoprotein_ADH-like_sf"/>
</dbReference>
<dbReference type="STRING" id="1075090.GOAMR_45_00810"/>
<keyword evidence="2" id="KW-1185">Reference proteome</keyword>
<evidence type="ECO:0000313" key="2">
    <source>
        <dbReference type="Proteomes" id="UP000006023"/>
    </source>
</evidence>
<sequence>MPKLMKALLATLVVVLFAVVAMIVWRSTSDSADSRPTVLAQKQVRSLFAHQPTIDWRVPVKDAAPEGLAAPEFGNGFSYDRSGPQVIDLIDTVIVGVVDSESAGELPSMVAIDVATGEIRWRAKGDPRTCASATIDGLLPCVIGTPSGGAGDEVAMIRVADGTIERTLPRPSSIVVGSIRGVRVLGDRVIVAGYGAGETGNPATIIVAGTVTDLSAHWTVSHSARSRCFGTGDSLYFEAGTDFISVGNDAGQTVVRSSDGSLITDERLANVQHRPGQGLIATSCRGSEPRSPRELLIYDTSGKLIRKHDSVTSGFAGVGVAGTAGGDAPYRVGTVVTAFDSGQPAWPSAGTVPDELAYGLTIEAIGDKALVSYPSCAQCVDATSNVMTGYTLDGGHNLWPQIHETLSSREWVTDGERIIWLDENKVAALDVATGRQAWAVPAGTGDPDYSGPGSLYRAGAGFVLRTKHYLTYFRPDA</sequence>